<dbReference type="Proteomes" id="UP000294853">
    <property type="component" value="Chromosome"/>
</dbReference>
<reference evidence="5 6" key="1">
    <citation type="submission" date="2019-03" db="EMBL/GenBank/DDBJ databases">
        <title>Three New Species of Nocardioides, Nocardioides euryhalodurans sp. nov., Nocardioides seonyuensis sp. nov. and Nocardioides eburneoflavus sp. nov. Iolated from Soil.</title>
        <authorList>
            <person name="Roh S.G."/>
            <person name="Lee C."/>
            <person name="Kim M.-K."/>
            <person name="Kim S.B."/>
        </authorList>
    </citation>
    <scope>NUCLEOTIDE SEQUENCE [LARGE SCALE GENOMIC DNA]</scope>
    <source>
        <strain evidence="5 6">MMS17-SY207-3</strain>
    </source>
</reference>
<dbReference type="PANTHER" id="PTHR33744:SF7">
    <property type="entry name" value="PUCR FAMILY TRANSCRIPTIONAL REGULATOR"/>
    <property type="match status" value="1"/>
</dbReference>
<dbReference type="InterPro" id="IPR051448">
    <property type="entry name" value="CdaR-like_regulators"/>
</dbReference>
<dbReference type="PANTHER" id="PTHR33744">
    <property type="entry name" value="CARBOHYDRATE DIACID REGULATOR"/>
    <property type="match status" value="1"/>
</dbReference>
<feature type="domain" description="CdaR GGDEF-like" evidence="4">
    <location>
        <begin position="174"/>
        <end position="296"/>
    </location>
</feature>
<accession>A0A4P7IKA8</accession>
<dbReference type="Pfam" id="PF14361">
    <property type="entry name" value="RsbRD_N"/>
    <property type="match status" value="1"/>
</dbReference>
<sequence>MPNQRAVRHLADVLRAETDSLALRLVGESVERIPEYAALSSDGYDETFVTNVRKHLEVFHDLLVGGVLDEALTSFAYRSAAARARQGLPLAAILQSYQVVTRGIWHWLTTHDELRDDPEVVRLSWPLWLDYTDRATRASADAFTVVARERNQADVDARRTFIDMLLSGRVVGLEWMRWLSSFGYDRVEAGFCLVVVQWWDEGGYRVMDAVGRTARSVAERLRAATGVAPIDAVRDREVVLLVSADGIAPERIREEVERSLSARPVPGLEVSGAISRPATRPEALVDAYSHVRRAVAVTRGTGKVALVDQIGLFDHAVAALRSDVRSVTSPRVAGFVVDSVRDPRDSMLGTLRAWVESNMNVGACAAALHVHRNTVYYRLRQVEETTGLDPQSVSGLTDLMVALRLADELTGTTEQPRA</sequence>
<feature type="domain" description="RsbT co-antagonist protein RsbRD N-terminal" evidence="3">
    <location>
        <begin position="19"/>
        <end position="156"/>
    </location>
</feature>
<comment type="similarity">
    <text evidence="1">Belongs to the CdaR family.</text>
</comment>
<proteinExistence type="inferred from homology"/>
<dbReference type="KEGG" id="nsn:EXE58_18625"/>
<gene>
    <name evidence="5" type="ORF">EXE58_18625</name>
</gene>
<dbReference type="InterPro" id="IPR025751">
    <property type="entry name" value="RsbRD_N_dom"/>
</dbReference>
<dbReference type="EMBL" id="CP038436">
    <property type="protein sequence ID" value="QBX57240.1"/>
    <property type="molecule type" value="Genomic_DNA"/>
</dbReference>
<keyword evidence="6" id="KW-1185">Reference proteome</keyword>
<dbReference type="AlphaFoldDB" id="A0A4P7IKA8"/>
<name>A0A4P7IKA8_9ACTN</name>
<evidence type="ECO:0000259" key="3">
    <source>
        <dbReference type="Pfam" id="PF14361"/>
    </source>
</evidence>
<dbReference type="RefSeq" id="WP_135269225.1">
    <property type="nucleotide sequence ID" value="NZ_CP038436.1"/>
</dbReference>
<organism evidence="5 6">
    <name type="scientific">Nocardioides seonyuensis</name>
    <dbReference type="NCBI Taxonomy" id="2518371"/>
    <lineage>
        <taxon>Bacteria</taxon>
        <taxon>Bacillati</taxon>
        <taxon>Actinomycetota</taxon>
        <taxon>Actinomycetes</taxon>
        <taxon>Propionibacteriales</taxon>
        <taxon>Nocardioidaceae</taxon>
        <taxon>Nocardioides</taxon>
    </lineage>
</organism>
<evidence type="ECO:0000313" key="5">
    <source>
        <dbReference type="EMBL" id="QBX57240.1"/>
    </source>
</evidence>
<dbReference type="InterPro" id="IPR042070">
    <property type="entry name" value="PucR_C-HTH_sf"/>
</dbReference>
<dbReference type="OrthoDB" id="3190266at2"/>
<dbReference type="InterPro" id="IPR025736">
    <property type="entry name" value="PucR_C-HTH_dom"/>
</dbReference>
<feature type="domain" description="PucR C-terminal helix-turn-helix" evidence="2">
    <location>
        <begin position="348"/>
        <end position="405"/>
    </location>
</feature>
<evidence type="ECO:0000259" key="4">
    <source>
        <dbReference type="Pfam" id="PF17853"/>
    </source>
</evidence>
<dbReference type="InterPro" id="IPR041522">
    <property type="entry name" value="CdaR_GGDEF"/>
</dbReference>
<dbReference type="Gene3D" id="1.10.10.2840">
    <property type="entry name" value="PucR C-terminal helix-turn-helix domain"/>
    <property type="match status" value="1"/>
</dbReference>
<dbReference type="Pfam" id="PF13556">
    <property type="entry name" value="HTH_30"/>
    <property type="match status" value="1"/>
</dbReference>
<protein>
    <submittedName>
        <fullName evidence="5">PucR family transcriptional regulator</fullName>
    </submittedName>
</protein>
<dbReference type="Pfam" id="PF17853">
    <property type="entry name" value="GGDEF_2"/>
    <property type="match status" value="1"/>
</dbReference>
<evidence type="ECO:0000259" key="2">
    <source>
        <dbReference type="Pfam" id="PF13556"/>
    </source>
</evidence>
<evidence type="ECO:0000313" key="6">
    <source>
        <dbReference type="Proteomes" id="UP000294853"/>
    </source>
</evidence>
<evidence type="ECO:0000256" key="1">
    <source>
        <dbReference type="ARBA" id="ARBA00006754"/>
    </source>
</evidence>